<evidence type="ECO:0000313" key="3">
    <source>
        <dbReference type="EMBL" id="SEW48123.1"/>
    </source>
</evidence>
<sequence length="203" mass="22001">MDSKKLKIIVIGSSGTIGKEVSKNLEGNGHEVIRVSRNSGDFHADIQDKNSLEQLFRSVGNFDAVANAAGDVKFGPLENFTDQDFAFSFESKLMGQINIVRTALPFINDNGSFTLISGVLTDEPIAGGIIGTTVNGAIEGFVKASSYELPRNIRINCISPTVLVESEDYHPFFPGFIPVEAWKVAKAYEKSIAGVFNGRIIKV</sequence>
<dbReference type="InterPro" id="IPR036291">
    <property type="entry name" value="NAD(P)-bd_dom_sf"/>
</dbReference>
<name>A0A1I0S102_9FLAO</name>
<dbReference type="InterPro" id="IPR051122">
    <property type="entry name" value="SDR_DHRS6-like"/>
</dbReference>
<dbReference type="Pfam" id="PF13561">
    <property type="entry name" value="adh_short_C2"/>
    <property type="match status" value="1"/>
</dbReference>
<reference evidence="4" key="1">
    <citation type="submission" date="2016-10" db="EMBL/GenBank/DDBJ databases">
        <authorList>
            <person name="Varghese N."/>
            <person name="Submissions S."/>
        </authorList>
    </citation>
    <scope>NUCLEOTIDE SEQUENCE [LARGE SCALE GENOMIC DNA]</scope>
    <source>
        <strain evidence="4">DSM 17724</strain>
    </source>
</reference>
<proteinExistence type="inferred from homology"/>
<gene>
    <name evidence="3" type="ORF">SAMN05421841_3723</name>
</gene>
<dbReference type="STRING" id="356305.SAMN05421841_3723"/>
<dbReference type="InterPro" id="IPR002347">
    <property type="entry name" value="SDR_fam"/>
</dbReference>
<dbReference type="NCBIfam" id="NF005754">
    <property type="entry name" value="PRK07578.1"/>
    <property type="match status" value="1"/>
</dbReference>
<keyword evidence="4" id="KW-1185">Reference proteome</keyword>
<dbReference type="PANTHER" id="PTHR43477:SF1">
    <property type="entry name" value="DIHYDROANTICAPSIN 7-DEHYDROGENASE"/>
    <property type="match status" value="1"/>
</dbReference>
<evidence type="ECO:0000256" key="2">
    <source>
        <dbReference type="ARBA" id="ARBA00023002"/>
    </source>
</evidence>
<dbReference type="RefSeq" id="WP_089795264.1">
    <property type="nucleotide sequence ID" value="NZ_FOIU01000003.1"/>
</dbReference>
<dbReference type="Gene3D" id="3.40.50.720">
    <property type="entry name" value="NAD(P)-binding Rossmann-like Domain"/>
    <property type="match status" value="1"/>
</dbReference>
<dbReference type="OrthoDB" id="9787486at2"/>
<organism evidence="3 4">
    <name type="scientific">Chryseobacterium wanjuense</name>
    <dbReference type="NCBI Taxonomy" id="356305"/>
    <lineage>
        <taxon>Bacteria</taxon>
        <taxon>Pseudomonadati</taxon>
        <taxon>Bacteroidota</taxon>
        <taxon>Flavobacteriia</taxon>
        <taxon>Flavobacteriales</taxon>
        <taxon>Weeksellaceae</taxon>
        <taxon>Chryseobacterium group</taxon>
        <taxon>Chryseobacterium</taxon>
    </lineage>
</organism>
<dbReference type="CDD" id="cd11731">
    <property type="entry name" value="Lin1944_like_SDR_c"/>
    <property type="match status" value="1"/>
</dbReference>
<dbReference type="Proteomes" id="UP000199469">
    <property type="component" value="Unassembled WGS sequence"/>
</dbReference>
<evidence type="ECO:0000256" key="1">
    <source>
        <dbReference type="ARBA" id="ARBA00006484"/>
    </source>
</evidence>
<dbReference type="PANTHER" id="PTHR43477">
    <property type="entry name" value="DIHYDROANTICAPSIN 7-DEHYDROGENASE"/>
    <property type="match status" value="1"/>
</dbReference>
<evidence type="ECO:0000313" key="4">
    <source>
        <dbReference type="Proteomes" id="UP000199469"/>
    </source>
</evidence>
<dbReference type="EMBL" id="FOIU01000003">
    <property type="protein sequence ID" value="SEW48123.1"/>
    <property type="molecule type" value="Genomic_DNA"/>
</dbReference>
<accession>A0A1I0S102</accession>
<dbReference type="GO" id="GO:0016491">
    <property type="term" value="F:oxidoreductase activity"/>
    <property type="evidence" value="ECO:0007669"/>
    <property type="project" value="UniProtKB-KW"/>
</dbReference>
<dbReference type="AlphaFoldDB" id="A0A1I0S102"/>
<comment type="similarity">
    <text evidence="1">Belongs to the short-chain dehydrogenases/reductases (SDR) family.</text>
</comment>
<dbReference type="SUPFAM" id="SSF51735">
    <property type="entry name" value="NAD(P)-binding Rossmann-fold domains"/>
    <property type="match status" value="1"/>
</dbReference>
<keyword evidence="2" id="KW-0560">Oxidoreductase</keyword>
<protein>
    <submittedName>
        <fullName evidence="3">NADP-dependent 3-hydroxy acid dehydrogenase YdfG</fullName>
    </submittedName>
</protein>
<dbReference type="PRINTS" id="PR00081">
    <property type="entry name" value="GDHRDH"/>
</dbReference>